<sequence length="127" mass="14259">MAASRETLTDTLSEAARPRRLHAKASTTCQPTPPTPATPTTPATTTDGALCVWGWGGYRHEMIIEVIAFRRREADRAGGRRRGGGYGAFMWSSSLQHRCEERCWQLYVYAGRWLQRAGIVWEFVQGT</sequence>
<name>A0AAE1LK43_9NEOP</name>
<protein>
    <submittedName>
        <fullName evidence="2">GRB2-associated and regulator of MAPK protein</fullName>
    </submittedName>
</protein>
<evidence type="ECO:0000256" key="1">
    <source>
        <dbReference type="SAM" id="MobiDB-lite"/>
    </source>
</evidence>
<dbReference type="AlphaFoldDB" id="A0AAE1LK43"/>
<gene>
    <name evidence="2" type="ORF">KUF71_001464</name>
</gene>
<proteinExistence type="predicted"/>
<accession>A0AAE1LK43</accession>
<reference evidence="2" key="2">
    <citation type="journal article" date="2023" name="BMC Genomics">
        <title>Pest status, molecular evolution, and epigenetic factors derived from the genome assembly of Frankliniella fusca, a thysanopteran phytovirus vector.</title>
        <authorList>
            <person name="Catto M.A."/>
            <person name="Labadie P.E."/>
            <person name="Jacobson A.L."/>
            <person name="Kennedy G.G."/>
            <person name="Srinivasan R."/>
            <person name="Hunt B.G."/>
        </authorList>
    </citation>
    <scope>NUCLEOTIDE SEQUENCE</scope>
    <source>
        <strain evidence="2">PL_HMW_Pooled</strain>
    </source>
</reference>
<feature type="region of interest" description="Disordered" evidence="1">
    <location>
        <begin position="1"/>
        <end position="46"/>
    </location>
</feature>
<organism evidence="2 3">
    <name type="scientific">Frankliniella fusca</name>
    <dbReference type="NCBI Taxonomy" id="407009"/>
    <lineage>
        <taxon>Eukaryota</taxon>
        <taxon>Metazoa</taxon>
        <taxon>Ecdysozoa</taxon>
        <taxon>Arthropoda</taxon>
        <taxon>Hexapoda</taxon>
        <taxon>Insecta</taxon>
        <taxon>Pterygota</taxon>
        <taxon>Neoptera</taxon>
        <taxon>Paraneoptera</taxon>
        <taxon>Thysanoptera</taxon>
        <taxon>Terebrantia</taxon>
        <taxon>Thripoidea</taxon>
        <taxon>Thripidae</taxon>
        <taxon>Frankliniella</taxon>
    </lineage>
</organism>
<evidence type="ECO:0000313" key="2">
    <source>
        <dbReference type="EMBL" id="KAK3922668.1"/>
    </source>
</evidence>
<comment type="caution">
    <text evidence="2">The sequence shown here is derived from an EMBL/GenBank/DDBJ whole genome shotgun (WGS) entry which is preliminary data.</text>
</comment>
<evidence type="ECO:0000313" key="3">
    <source>
        <dbReference type="Proteomes" id="UP001219518"/>
    </source>
</evidence>
<reference evidence="2" key="1">
    <citation type="submission" date="2021-07" db="EMBL/GenBank/DDBJ databases">
        <authorList>
            <person name="Catto M.A."/>
            <person name="Jacobson A."/>
            <person name="Kennedy G."/>
            <person name="Labadie P."/>
            <person name="Hunt B.G."/>
            <person name="Srinivasan R."/>
        </authorList>
    </citation>
    <scope>NUCLEOTIDE SEQUENCE</scope>
    <source>
        <strain evidence="2">PL_HMW_Pooled</strain>
        <tissue evidence="2">Head</tissue>
    </source>
</reference>
<dbReference type="Proteomes" id="UP001219518">
    <property type="component" value="Unassembled WGS sequence"/>
</dbReference>
<dbReference type="EMBL" id="JAHWGI010001107">
    <property type="protein sequence ID" value="KAK3922668.1"/>
    <property type="molecule type" value="Genomic_DNA"/>
</dbReference>
<keyword evidence="3" id="KW-1185">Reference proteome</keyword>